<dbReference type="SMART" id="SM00507">
    <property type="entry name" value="HNHc"/>
    <property type="match status" value="1"/>
</dbReference>
<accession>A0ABP8EEA3</accession>
<dbReference type="InterPro" id="IPR003615">
    <property type="entry name" value="HNH_nuc"/>
</dbReference>
<name>A0ABP8EEA3_9FLAO</name>
<comment type="caution">
    <text evidence="2">The sequence shown here is derived from an EMBL/GenBank/DDBJ whole genome shotgun (WGS) entry which is preliminary data.</text>
</comment>
<dbReference type="RefSeq" id="WP_139002819.1">
    <property type="nucleotide sequence ID" value="NZ_BAABAV010000003.1"/>
</dbReference>
<organism evidence="2 3">
    <name type="scientific">Hyunsoonleella aestuarii</name>
    <dbReference type="NCBI Taxonomy" id="912802"/>
    <lineage>
        <taxon>Bacteria</taxon>
        <taxon>Pseudomonadati</taxon>
        <taxon>Bacteroidota</taxon>
        <taxon>Flavobacteriia</taxon>
        <taxon>Flavobacteriales</taxon>
        <taxon>Flavobacteriaceae</taxon>
    </lineage>
</organism>
<gene>
    <name evidence="2" type="ORF">GCM10022257_25390</name>
</gene>
<reference evidence="3" key="1">
    <citation type="journal article" date="2019" name="Int. J. Syst. Evol. Microbiol.">
        <title>The Global Catalogue of Microorganisms (GCM) 10K type strain sequencing project: providing services to taxonomists for standard genome sequencing and annotation.</title>
        <authorList>
            <consortium name="The Broad Institute Genomics Platform"/>
            <consortium name="The Broad Institute Genome Sequencing Center for Infectious Disease"/>
            <person name="Wu L."/>
            <person name="Ma J."/>
        </authorList>
    </citation>
    <scope>NUCLEOTIDE SEQUENCE [LARGE SCALE GENOMIC DNA]</scope>
    <source>
        <strain evidence="3">JCM 17452</strain>
    </source>
</reference>
<protein>
    <recommendedName>
        <fullName evidence="1">HNH nuclease domain-containing protein</fullName>
    </recommendedName>
</protein>
<evidence type="ECO:0000313" key="2">
    <source>
        <dbReference type="EMBL" id="GAA4270438.1"/>
    </source>
</evidence>
<proteinExistence type="predicted"/>
<dbReference type="Gene3D" id="1.10.30.50">
    <property type="match status" value="1"/>
</dbReference>
<dbReference type="CDD" id="cd00085">
    <property type="entry name" value="HNHc"/>
    <property type="match status" value="1"/>
</dbReference>
<keyword evidence="3" id="KW-1185">Reference proteome</keyword>
<dbReference type="Proteomes" id="UP001500027">
    <property type="component" value="Unassembled WGS sequence"/>
</dbReference>
<sequence>MSQSSFKKILSPSEVGAKKMNDRYLTFKSKVDYIKFYGKTSPVRINHIDKVSIEQYTFRYDNAVSNGEVRLYEMGLFYAERGALPGDEVKIEKKVIDGNTFYEIDLLRNGISTYYSQDYSLPDEVNEDNAKGYPEGYLKSVLVNKFERSIKARNECIDYYGAICAACEFDFEDKYGDIGKGFIHVHHLVPISEIGKSYKVDPINDLIPVCPNCHAMIHKRKPNPFRINDIKERLEK</sequence>
<dbReference type="Pfam" id="PF01844">
    <property type="entry name" value="HNH"/>
    <property type="match status" value="1"/>
</dbReference>
<dbReference type="EMBL" id="BAABAV010000003">
    <property type="protein sequence ID" value="GAA4270438.1"/>
    <property type="molecule type" value="Genomic_DNA"/>
</dbReference>
<dbReference type="InterPro" id="IPR002711">
    <property type="entry name" value="HNH"/>
</dbReference>
<evidence type="ECO:0000259" key="1">
    <source>
        <dbReference type="SMART" id="SM00507"/>
    </source>
</evidence>
<evidence type="ECO:0000313" key="3">
    <source>
        <dbReference type="Proteomes" id="UP001500027"/>
    </source>
</evidence>
<feature type="domain" description="HNH nuclease" evidence="1">
    <location>
        <begin position="151"/>
        <end position="215"/>
    </location>
</feature>